<reference evidence="4" key="2">
    <citation type="submission" date="2025-08" db="UniProtKB">
        <authorList>
            <consortium name="RefSeq"/>
        </authorList>
    </citation>
    <scope>IDENTIFICATION</scope>
    <source>
        <tissue evidence="4">Leaf</tissue>
    </source>
</reference>
<dbReference type="SUPFAM" id="SSF52540">
    <property type="entry name" value="P-loop containing nucleoside triphosphate hydrolases"/>
    <property type="match status" value="1"/>
</dbReference>
<dbReference type="GO" id="GO:0006952">
    <property type="term" value="P:defense response"/>
    <property type="evidence" value="ECO:0007669"/>
    <property type="project" value="InterPro"/>
</dbReference>
<dbReference type="Pfam" id="PF23282">
    <property type="entry name" value="WHD_ROQ1"/>
    <property type="match status" value="1"/>
</dbReference>
<dbReference type="AlphaFoldDB" id="A0A6P8D733"/>
<dbReference type="InterPro" id="IPR036390">
    <property type="entry name" value="WH_DNA-bd_sf"/>
</dbReference>
<dbReference type="Proteomes" id="UP000515151">
    <property type="component" value="Chromosome 1"/>
</dbReference>
<reference evidence="3" key="1">
    <citation type="journal article" date="2020" name="Plant Biotechnol. J.">
        <title>The pomegranate (Punica granatum L.) draft genome dissects genetic divergence between soft- and hard-seeded cultivars.</title>
        <authorList>
            <person name="Luo X."/>
            <person name="Li H."/>
            <person name="Wu Z."/>
            <person name="Yao W."/>
            <person name="Zhao P."/>
            <person name="Cao D."/>
            <person name="Yu H."/>
            <person name="Li K."/>
            <person name="Poudel K."/>
            <person name="Zhao D."/>
            <person name="Zhang F."/>
            <person name="Xia X."/>
            <person name="Chen L."/>
            <person name="Wang Q."/>
            <person name="Jing D."/>
            <person name="Cao S."/>
        </authorList>
    </citation>
    <scope>NUCLEOTIDE SEQUENCE [LARGE SCALE GENOMIC DNA]</scope>
    <source>
        <strain evidence="3">cv. Tunisia</strain>
    </source>
</reference>
<dbReference type="InterPro" id="IPR058192">
    <property type="entry name" value="WHD_ROQ1-like"/>
</dbReference>
<evidence type="ECO:0000313" key="3">
    <source>
        <dbReference type="Proteomes" id="UP000515151"/>
    </source>
</evidence>
<dbReference type="RefSeq" id="XP_031392405.1">
    <property type="nucleotide sequence ID" value="XM_031536545.1"/>
</dbReference>
<dbReference type="InterPro" id="IPR044974">
    <property type="entry name" value="Disease_R_plants"/>
</dbReference>
<dbReference type="PANTHER" id="PTHR11017:SF570">
    <property type="entry name" value="DISEASE RESISTANCE PROTEIN (TIR-NBS CLASS)-RELATED"/>
    <property type="match status" value="1"/>
</dbReference>
<evidence type="ECO:0000313" key="4">
    <source>
        <dbReference type="RefSeq" id="XP_031392405.1"/>
    </source>
</evidence>
<keyword evidence="1" id="KW-0677">Repeat</keyword>
<dbReference type="Gene3D" id="1.10.8.430">
    <property type="entry name" value="Helical domain of apoptotic protease-activating factors"/>
    <property type="match status" value="1"/>
</dbReference>
<feature type="domain" description="Disease resistance protein Roq1-like winged-helix" evidence="2">
    <location>
        <begin position="88"/>
        <end position="156"/>
    </location>
</feature>
<protein>
    <submittedName>
        <fullName evidence="4">TMV resistance protein N-like</fullName>
    </submittedName>
</protein>
<proteinExistence type="predicted"/>
<sequence length="182" mass="20775">MLNPDDALQLFSSYAFENESPSQAFRELSVEVVSATDGVPLALVVIGSLLHKYKDPQVWKDIIKRSAKIPFDAVNDRLRISYDNLKSDQKQIFLDIACFFIGTEKTNPIYMWDACEYCPRWALAVLCSRSLVKILDNDQIWMHDQLKDLGRDIVCEDILNDPKKCSRKEATQVVKSKKTISA</sequence>
<dbReference type="InterPro" id="IPR042197">
    <property type="entry name" value="Apaf_helical"/>
</dbReference>
<dbReference type="GeneID" id="116204451"/>
<name>A0A6P8D733_PUNGR</name>
<accession>A0A6P8D733</accession>
<organism evidence="3 4">
    <name type="scientific">Punica granatum</name>
    <name type="common">Pomegranate</name>
    <dbReference type="NCBI Taxonomy" id="22663"/>
    <lineage>
        <taxon>Eukaryota</taxon>
        <taxon>Viridiplantae</taxon>
        <taxon>Streptophyta</taxon>
        <taxon>Embryophyta</taxon>
        <taxon>Tracheophyta</taxon>
        <taxon>Spermatophyta</taxon>
        <taxon>Magnoliopsida</taxon>
        <taxon>eudicotyledons</taxon>
        <taxon>Gunneridae</taxon>
        <taxon>Pentapetalae</taxon>
        <taxon>rosids</taxon>
        <taxon>malvids</taxon>
        <taxon>Myrtales</taxon>
        <taxon>Lythraceae</taxon>
        <taxon>Punica</taxon>
    </lineage>
</organism>
<dbReference type="OrthoDB" id="1095810at2759"/>
<dbReference type="SUPFAM" id="SSF46785">
    <property type="entry name" value="Winged helix' DNA-binding domain"/>
    <property type="match status" value="1"/>
</dbReference>
<dbReference type="PANTHER" id="PTHR11017">
    <property type="entry name" value="LEUCINE-RICH REPEAT-CONTAINING PROTEIN"/>
    <property type="match status" value="1"/>
</dbReference>
<keyword evidence="3" id="KW-1185">Reference proteome</keyword>
<dbReference type="InterPro" id="IPR027417">
    <property type="entry name" value="P-loop_NTPase"/>
</dbReference>
<evidence type="ECO:0000256" key="1">
    <source>
        <dbReference type="ARBA" id="ARBA00022737"/>
    </source>
</evidence>
<evidence type="ECO:0000259" key="2">
    <source>
        <dbReference type="Pfam" id="PF23282"/>
    </source>
</evidence>
<dbReference type="GO" id="GO:0043531">
    <property type="term" value="F:ADP binding"/>
    <property type="evidence" value="ECO:0007669"/>
    <property type="project" value="InterPro"/>
</dbReference>
<gene>
    <name evidence="4" type="primary">LOC116204451</name>
</gene>